<evidence type="ECO:0000256" key="1">
    <source>
        <dbReference type="ARBA" id="ARBA00001966"/>
    </source>
</evidence>
<dbReference type="PANTHER" id="PTHR43409">
    <property type="entry name" value="ANAEROBIC MAGNESIUM-PROTOPORPHYRIN IX MONOMETHYL ESTER CYCLASE-RELATED"/>
    <property type="match status" value="1"/>
</dbReference>
<dbReference type="EMBL" id="FMWL01000005">
    <property type="protein sequence ID" value="SCZ78582.1"/>
    <property type="molecule type" value="Genomic_DNA"/>
</dbReference>
<dbReference type="STRING" id="1120920.SAMN03080599_01316"/>
<evidence type="ECO:0000313" key="8">
    <source>
        <dbReference type="Proteomes" id="UP000199208"/>
    </source>
</evidence>
<dbReference type="SFLD" id="SFLDS00029">
    <property type="entry name" value="Radical_SAM"/>
    <property type="match status" value="1"/>
</dbReference>
<dbReference type="InterPro" id="IPR006638">
    <property type="entry name" value="Elp3/MiaA/NifB-like_rSAM"/>
</dbReference>
<dbReference type="GO" id="GO:0046872">
    <property type="term" value="F:metal ion binding"/>
    <property type="evidence" value="ECO:0007669"/>
    <property type="project" value="UniProtKB-KW"/>
</dbReference>
<reference evidence="7 8" key="1">
    <citation type="submission" date="2016-10" db="EMBL/GenBank/DDBJ databases">
        <authorList>
            <person name="de Groot N.N."/>
        </authorList>
    </citation>
    <scope>NUCLEOTIDE SEQUENCE [LARGE SCALE GENOMIC DNA]</scope>
    <source>
        <strain evidence="7 8">DSM 2784</strain>
    </source>
</reference>
<dbReference type="SFLD" id="SFLDG01082">
    <property type="entry name" value="B12-binding_domain_containing"/>
    <property type="match status" value="1"/>
</dbReference>
<dbReference type="GO" id="GO:0051536">
    <property type="term" value="F:iron-sulfur cluster binding"/>
    <property type="evidence" value="ECO:0007669"/>
    <property type="project" value="UniProtKB-KW"/>
</dbReference>
<dbReference type="GO" id="GO:0003824">
    <property type="term" value="F:catalytic activity"/>
    <property type="evidence" value="ECO:0007669"/>
    <property type="project" value="InterPro"/>
</dbReference>
<dbReference type="InterPro" id="IPR058240">
    <property type="entry name" value="rSAM_sf"/>
</dbReference>
<feature type="domain" description="Radical SAM core" evidence="6">
    <location>
        <begin position="50"/>
        <end position="278"/>
    </location>
</feature>
<dbReference type="InterPro" id="IPR007197">
    <property type="entry name" value="rSAM"/>
</dbReference>
<dbReference type="Pfam" id="PF04055">
    <property type="entry name" value="Radical_SAM"/>
    <property type="match status" value="1"/>
</dbReference>
<organism evidence="7 8">
    <name type="scientific">Acidaminobacter hydrogenoformans DSM 2784</name>
    <dbReference type="NCBI Taxonomy" id="1120920"/>
    <lineage>
        <taxon>Bacteria</taxon>
        <taxon>Bacillati</taxon>
        <taxon>Bacillota</taxon>
        <taxon>Clostridia</taxon>
        <taxon>Peptostreptococcales</taxon>
        <taxon>Acidaminobacteraceae</taxon>
        <taxon>Acidaminobacter</taxon>
    </lineage>
</organism>
<gene>
    <name evidence="7" type="ORF">SAMN03080599_01316</name>
</gene>
<dbReference type="AlphaFoldDB" id="A0A1G5RWU3"/>
<protein>
    <submittedName>
        <fullName evidence="7">Radical SAM superfamily protein</fullName>
    </submittedName>
</protein>
<dbReference type="PROSITE" id="PS51918">
    <property type="entry name" value="RADICAL_SAM"/>
    <property type="match status" value="1"/>
</dbReference>
<evidence type="ECO:0000256" key="2">
    <source>
        <dbReference type="ARBA" id="ARBA00022691"/>
    </source>
</evidence>
<keyword evidence="4" id="KW-0408">Iron</keyword>
<name>A0A1G5RWU3_9FIRM</name>
<dbReference type="Proteomes" id="UP000199208">
    <property type="component" value="Unassembled WGS sequence"/>
</dbReference>
<evidence type="ECO:0000313" key="7">
    <source>
        <dbReference type="EMBL" id="SCZ78582.1"/>
    </source>
</evidence>
<proteinExistence type="predicted"/>
<dbReference type="InterPro" id="IPR051198">
    <property type="entry name" value="BchE-like"/>
</dbReference>
<keyword evidence="8" id="KW-1185">Reference proteome</keyword>
<dbReference type="Gene3D" id="3.80.30.20">
    <property type="entry name" value="tm_1862 like domain"/>
    <property type="match status" value="1"/>
</dbReference>
<evidence type="ECO:0000256" key="4">
    <source>
        <dbReference type="ARBA" id="ARBA00023004"/>
    </source>
</evidence>
<dbReference type="InterPro" id="IPR023404">
    <property type="entry name" value="rSAM_horseshoe"/>
</dbReference>
<keyword evidence="5" id="KW-0411">Iron-sulfur</keyword>
<keyword evidence="3" id="KW-0479">Metal-binding</keyword>
<evidence type="ECO:0000256" key="3">
    <source>
        <dbReference type="ARBA" id="ARBA00022723"/>
    </source>
</evidence>
<accession>A0A1G5RWU3</accession>
<dbReference type="SFLD" id="SFLDG01095">
    <property type="entry name" value="Uncharacterised_Radical_SAM_Su"/>
    <property type="match status" value="1"/>
</dbReference>
<sequence>MVINETIGKCCSEALIFVWTRLDIKGEFWGISLIKEWIIMYDNHAIYFPPDELASVLLPVTTGCWYNKCAYCSMYKDDDYSEISLWDIEKELLNGPPYTEKVFLTGADPLWVGFDKLRKILALIRQYLPYCACVASYASVRSVSKYTVEELALLHNEGLRLLYIGFETGRDEALRVMRKGHTAVQAVEQARKLNAARLPFNTIVMYGIAGEGNGEANAAATADMINQFKTNRVITMNLTIFYGTELSKMVERGEFVPPNSKERLVEIRTLLEKLETTERMIFDTTHPTNIIKIKGTLPEDRVRLIREVERYISKRMVFV</sequence>
<evidence type="ECO:0000256" key="5">
    <source>
        <dbReference type="ARBA" id="ARBA00023014"/>
    </source>
</evidence>
<keyword evidence="2" id="KW-0949">S-adenosyl-L-methionine</keyword>
<dbReference type="PANTHER" id="PTHR43409:SF4">
    <property type="entry name" value="RADICAL SAM SUPERFAMILY PROTEIN"/>
    <property type="match status" value="1"/>
</dbReference>
<dbReference type="SMART" id="SM00729">
    <property type="entry name" value="Elp3"/>
    <property type="match status" value="1"/>
</dbReference>
<dbReference type="SUPFAM" id="SSF102114">
    <property type="entry name" value="Radical SAM enzymes"/>
    <property type="match status" value="1"/>
</dbReference>
<comment type="cofactor">
    <cofactor evidence="1">
        <name>[4Fe-4S] cluster</name>
        <dbReference type="ChEBI" id="CHEBI:49883"/>
    </cofactor>
</comment>
<evidence type="ECO:0000259" key="6">
    <source>
        <dbReference type="PROSITE" id="PS51918"/>
    </source>
</evidence>